<evidence type="ECO:0000313" key="1">
    <source>
        <dbReference type="EMBL" id="VDK77015.1"/>
    </source>
</evidence>
<keyword evidence="2" id="KW-1185">Reference proteome</keyword>
<reference evidence="1 2" key="1">
    <citation type="submission" date="2018-08" db="EMBL/GenBank/DDBJ databases">
        <authorList>
            <person name="Laetsch R D."/>
            <person name="Stevens L."/>
            <person name="Kumar S."/>
            <person name="Blaxter L. M."/>
        </authorList>
    </citation>
    <scope>NUCLEOTIDE SEQUENCE [LARGE SCALE GENOMIC DNA]</scope>
</reference>
<dbReference type="OrthoDB" id="5794188at2759"/>
<protein>
    <submittedName>
        <fullName evidence="1">Uncharacterized protein</fullName>
    </submittedName>
</protein>
<dbReference type="AlphaFoldDB" id="A0A3P6T8B0"/>
<dbReference type="OMA" id="HESFFPL"/>
<dbReference type="EMBL" id="UYRX01000191">
    <property type="protein sequence ID" value="VDK77015.1"/>
    <property type="molecule type" value="Genomic_DNA"/>
</dbReference>
<evidence type="ECO:0000313" key="2">
    <source>
        <dbReference type="Proteomes" id="UP000277928"/>
    </source>
</evidence>
<sequence length="380" mass="43481">MEVLHKISYRMPFLLGGIICSTDPFVNGYLCERIQQISSIFCGRFIFDMRQLNHFVFPPSLKCRLSIIKREVRQSLANESERIDDGLIDRCIEVGVGAVGTSSPVQLIGVAYNLYKQQLESSGLEKERAGRKHFALKFLDETVPDADRIFCYIMYKLPDGTPTPTKKIREVVSETKCADLEEWKEKAYATFAAIPPVKIDMKIVLQDIYIASLRSLTHCDFHLLKEKDIDCLVVYSEFLDFGFDLKSILPLFDDETMIVIHNPSVLSIPMDTFARIHKWRCKELRVCIACDTDGLTISGLIMARYLSLSTRCTHEDAIKAVKISHESFFPLPYAQRDFLNAEFEEEEADQFELQAPSCDSKKNFDRCMLQNCIRAYGNSL</sequence>
<accession>A0A3P6T8B0</accession>
<dbReference type="SUPFAM" id="SSF52799">
    <property type="entry name" value="(Phosphotyrosine protein) phosphatases II"/>
    <property type="match status" value="1"/>
</dbReference>
<gene>
    <name evidence="1" type="ORF">NLS_LOCUS3488</name>
</gene>
<proteinExistence type="predicted"/>
<dbReference type="InterPro" id="IPR029021">
    <property type="entry name" value="Prot-tyrosine_phosphatase-like"/>
</dbReference>
<dbReference type="Proteomes" id="UP000277928">
    <property type="component" value="Unassembled WGS sequence"/>
</dbReference>
<name>A0A3P6T8B0_LITSI</name>
<organism evidence="1 2">
    <name type="scientific">Litomosoides sigmodontis</name>
    <name type="common">Filarial nematode worm</name>
    <dbReference type="NCBI Taxonomy" id="42156"/>
    <lineage>
        <taxon>Eukaryota</taxon>
        <taxon>Metazoa</taxon>
        <taxon>Ecdysozoa</taxon>
        <taxon>Nematoda</taxon>
        <taxon>Chromadorea</taxon>
        <taxon>Rhabditida</taxon>
        <taxon>Spirurina</taxon>
        <taxon>Spiruromorpha</taxon>
        <taxon>Filarioidea</taxon>
        <taxon>Onchocercidae</taxon>
        <taxon>Litomosoides</taxon>
    </lineage>
</organism>